<sequence>VYKYTPLQVKKAAVGVGNASKKQVQYMVKAILKIGDEKIKDDAADALAIAICHLNWKGNKELLLR</sequence>
<dbReference type="Gene3D" id="3.30.420.10">
    <property type="entry name" value="Ribonuclease H-like superfamily/Ribonuclease H"/>
    <property type="match status" value="1"/>
</dbReference>
<evidence type="ECO:0000256" key="11">
    <source>
        <dbReference type="ARBA" id="ARBA00023204"/>
    </source>
</evidence>
<protein>
    <submittedName>
        <fullName evidence="12">Uncharacterized protein</fullName>
    </submittedName>
</protein>
<evidence type="ECO:0000256" key="7">
    <source>
        <dbReference type="ARBA" id="ARBA00022801"/>
    </source>
</evidence>
<keyword evidence="8" id="KW-0460">Magnesium</keyword>
<dbReference type="GO" id="GO:0003677">
    <property type="term" value="F:DNA binding"/>
    <property type="evidence" value="ECO:0007669"/>
    <property type="project" value="UniProtKB-KW"/>
</dbReference>
<dbReference type="PROSITE" id="PS01321">
    <property type="entry name" value="RUVC"/>
    <property type="match status" value="1"/>
</dbReference>
<dbReference type="InterPro" id="IPR036397">
    <property type="entry name" value="RNaseH_sf"/>
</dbReference>
<dbReference type="EMBL" id="BARU01033206">
    <property type="protein sequence ID" value="GAH64722.1"/>
    <property type="molecule type" value="Genomic_DNA"/>
</dbReference>
<organism evidence="12">
    <name type="scientific">marine sediment metagenome</name>
    <dbReference type="NCBI Taxonomy" id="412755"/>
    <lineage>
        <taxon>unclassified sequences</taxon>
        <taxon>metagenomes</taxon>
        <taxon>ecological metagenomes</taxon>
    </lineage>
</organism>
<keyword evidence="9" id="KW-0238">DNA-binding</keyword>
<keyword evidence="6" id="KW-0227">DNA damage</keyword>
<reference evidence="12" key="1">
    <citation type="journal article" date="2014" name="Front. Microbiol.">
        <title>High frequency of phylogenetically diverse reductive dehalogenase-homologous genes in deep subseafloor sedimentary metagenomes.</title>
        <authorList>
            <person name="Kawai M."/>
            <person name="Futagami T."/>
            <person name="Toyoda A."/>
            <person name="Takaki Y."/>
            <person name="Nishi S."/>
            <person name="Hori S."/>
            <person name="Arai W."/>
            <person name="Tsubouchi T."/>
            <person name="Morono Y."/>
            <person name="Uchiyama I."/>
            <person name="Ito T."/>
            <person name="Fujiyama A."/>
            <person name="Inagaki F."/>
            <person name="Takami H."/>
        </authorList>
    </citation>
    <scope>NUCLEOTIDE SEQUENCE</scope>
    <source>
        <strain evidence="12">Expedition CK06-06</strain>
    </source>
</reference>
<dbReference type="AlphaFoldDB" id="X1H5P1"/>
<keyword evidence="11" id="KW-0234">DNA repair</keyword>
<keyword evidence="7" id="KW-0378">Hydrolase</keyword>
<dbReference type="InterPro" id="IPR002176">
    <property type="entry name" value="X-over_junc_endoDNase_RuvC"/>
</dbReference>
<evidence type="ECO:0000256" key="1">
    <source>
        <dbReference type="ARBA" id="ARBA00009518"/>
    </source>
</evidence>
<accession>X1H5P1</accession>
<dbReference type="SUPFAM" id="SSF53098">
    <property type="entry name" value="Ribonuclease H-like"/>
    <property type="match status" value="1"/>
</dbReference>
<evidence type="ECO:0000313" key="12">
    <source>
        <dbReference type="EMBL" id="GAH64722.1"/>
    </source>
</evidence>
<dbReference type="GO" id="GO:0008821">
    <property type="term" value="F:crossover junction DNA endonuclease activity"/>
    <property type="evidence" value="ECO:0007669"/>
    <property type="project" value="InterPro"/>
</dbReference>
<keyword evidence="2" id="KW-0963">Cytoplasm</keyword>
<gene>
    <name evidence="12" type="ORF">S03H2_52273</name>
</gene>
<evidence type="ECO:0000256" key="9">
    <source>
        <dbReference type="ARBA" id="ARBA00023125"/>
    </source>
</evidence>
<proteinExistence type="inferred from homology"/>
<name>X1H5P1_9ZZZZ</name>
<evidence type="ECO:0000256" key="8">
    <source>
        <dbReference type="ARBA" id="ARBA00022842"/>
    </source>
</evidence>
<dbReference type="GO" id="GO:0006310">
    <property type="term" value="P:DNA recombination"/>
    <property type="evidence" value="ECO:0007669"/>
    <property type="project" value="UniProtKB-KW"/>
</dbReference>
<dbReference type="PRINTS" id="PR00696">
    <property type="entry name" value="RSOLVASERUVC"/>
</dbReference>
<dbReference type="InterPro" id="IPR012337">
    <property type="entry name" value="RNaseH-like_sf"/>
</dbReference>
<comment type="caution">
    <text evidence="12">The sequence shown here is derived from an EMBL/GenBank/DDBJ whole genome shotgun (WGS) entry which is preliminary data.</text>
</comment>
<keyword evidence="10" id="KW-0233">DNA recombination</keyword>
<dbReference type="PANTHER" id="PTHR30194:SF3">
    <property type="entry name" value="CROSSOVER JUNCTION ENDODEOXYRIBONUCLEASE RUVC"/>
    <property type="match status" value="1"/>
</dbReference>
<evidence type="ECO:0000256" key="2">
    <source>
        <dbReference type="ARBA" id="ARBA00022490"/>
    </source>
</evidence>
<evidence type="ECO:0000256" key="6">
    <source>
        <dbReference type="ARBA" id="ARBA00022763"/>
    </source>
</evidence>
<dbReference type="Pfam" id="PF02075">
    <property type="entry name" value="RuvC"/>
    <property type="match status" value="1"/>
</dbReference>
<keyword evidence="5" id="KW-0255">Endonuclease</keyword>
<dbReference type="InterPro" id="IPR020563">
    <property type="entry name" value="X-over_junc_endoDNase_Mg_BS"/>
</dbReference>
<evidence type="ECO:0000256" key="5">
    <source>
        <dbReference type="ARBA" id="ARBA00022759"/>
    </source>
</evidence>
<feature type="non-terminal residue" evidence="12">
    <location>
        <position position="1"/>
    </location>
</feature>
<keyword evidence="3" id="KW-0540">Nuclease</keyword>
<dbReference type="PANTHER" id="PTHR30194">
    <property type="entry name" value="CROSSOVER JUNCTION ENDODEOXYRIBONUCLEASE RUVC"/>
    <property type="match status" value="1"/>
</dbReference>
<comment type="similarity">
    <text evidence="1">Belongs to the RuvC family.</text>
</comment>
<dbReference type="GO" id="GO:0046872">
    <property type="term" value="F:metal ion binding"/>
    <property type="evidence" value="ECO:0007669"/>
    <property type="project" value="UniProtKB-KW"/>
</dbReference>
<dbReference type="GO" id="GO:0006281">
    <property type="term" value="P:DNA repair"/>
    <property type="evidence" value="ECO:0007669"/>
    <property type="project" value="UniProtKB-KW"/>
</dbReference>
<keyword evidence="4" id="KW-0479">Metal-binding</keyword>
<evidence type="ECO:0000256" key="4">
    <source>
        <dbReference type="ARBA" id="ARBA00022723"/>
    </source>
</evidence>
<evidence type="ECO:0000256" key="3">
    <source>
        <dbReference type="ARBA" id="ARBA00022722"/>
    </source>
</evidence>
<evidence type="ECO:0000256" key="10">
    <source>
        <dbReference type="ARBA" id="ARBA00023172"/>
    </source>
</evidence>